<evidence type="ECO:0000256" key="1">
    <source>
        <dbReference type="SAM" id="MobiDB-lite"/>
    </source>
</evidence>
<feature type="domain" description="Solute-binding protein family 5" evidence="3">
    <location>
        <begin position="88"/>
        <end position="464"/>
    </location>
</feature>
<dbReference type="PROSITE" id="PS51257">
    <property type="entry name" value="PROKAR_LIPOPROTEIN"/>
    <property type="match status" value="1"/>
</dbReference>
<organism evidence="4 5">
    <name type="scientific">Salinactinospora qingdaonensis</name>
    <dbReference type="NCBI Taxonomy" id="702744"/>
    <lineage>
        <taxon>Bacteria</taxon>
        <taxon>Bacillati</taxon>
        <taxon>Actinomycetota</taxon>
        <taxon>Actinomycetes</taxon>
        <taxon>Streptosporangiales</taxon>
        <taxon>Nocardiopsidaceae</taxon>
        <taxon>Salinactinospora</taxon>
    </lineage>
</organism>
<dbReference type="InterPro" id="IPR000914">
    <property type="entry name" value="SBP_5_dom"/>
</dbReference>
<feature type="signal peptide" evidence="2">
    <location>
        <begin position="1"/>
        <end position="20"/>
    </location>
</feature>
<sequence length="574" mass="64735">MRNRLKYIAGALAVAMTAAACTGGGGDESGGDSGGGEAYPRNETLYTSGTQWGPPSTWNPFMLGQYTTGTVGLAYEPLFLYDPLEGDYRPWLAESGEWTGEDVYEVTLREGVEWSDGEAFTAEDVVFTIEMGQMETVHYHDVWEWLDSAEAVDERTVRFTFSDPRYQEWGQWIYRTPIVPQHIWQDRSEEEVTSGANEDPVGTGPYVYEAHDQDRMIWAKRDGWWAEDALDLEVQPNYVIDLVNSSNETALNQVMQGDLDLSNNFLPGIAEMVQGEGGVHTYYSEPPYMLSANTSWLVMNTTKQPMDDAQFRKAMAHAIDVEQIVNGVYSQLVQKASPTGLLPMWEQYIDQDVVDELGFSHDPEQAKELLADAGYEDTNDDGFVESPEGDPIELTLIVPSGWTDWMEAARVISEGAQAAGINVVAEFPDQNALFDQRASGDYDMLINNERQMSSSPWTYYEYMFQIPVKESQTDVNFGRYENEEAWELVEELNRVSVDDTEAMKDIASQLQEIQLEEMPLIPLWYNGLWSQANESTWTNWPSADGDNTHIPATWHGYFQLGSILMLTELEPASE</sequence>
<dbReference type="PANTHER" id="PTHR30290">
    <property type="entry name" value="PERIPLASMIC BINDING COMPONENT OF ABC TRANSPORTER"/>
    <property type="match status" value="1"/>
</dbReference>
<gene>
    <name evidence="4" type="ORF">GCM10022402_13710</name>
</gene>
<evidence type="ECO:0000313" key="5">
    <source>
        <dbReference type="Proteomes" id="UP001500908"/>
    </source>
</evidence>
<dbReference type="InterPro" id="IPR039424">
    <property type="entry name" value="SBP_5"/>
</dbReference>
<dbReference type="PANTHER" id="PTHR30290:SF82">
    <property type="entry name" value="ABC-TYPE DIPEPTIDE_OLIGOPEPTIDE TRANSPORT SYSTEM, PERIPLASMIC COMPONENT"/>
    <property type="match status" value="1"/>
</dbReference>
<dbReference type="SUPFAM" id="SSF53850">
    <property type="entry name" value="Periplasmic binding protein-like II"/>
    <property type="match status" value="1"/>
</dbReference>
<dbReference type="Gene3D" id="3.10.105.10">
    <property type="entry name" value="Dipeptide-binding Protein, Domain 3"/>
    <property type="match status" value="1"/>
</dbReference>
<feature type="chain" id="PRO_5045948218" evidence="2">
    <location>
        <begin position="21"/>
        <end position="574"/>
    </location>
</feature>
<comment type="caution">
    <text evidence="4">The sequence shown here is derived from an EMBL/GenBank/DDBJ whole genome shotgun (WGS) entry which is preliminary data.</text>
</comment>
<dbReference type="InterPro" id="IPR030678">
    <property type="entry name" value="Peptide/Ni-bd"/>
</dbReference>
<keyword evidence="5" id="KW-1185">Reference proteome</keyword>
<feature type="region of interest" description="Disordered" evidence="1">
    <location>
        <begin position="23"/>
        <end position="51"/>
    </location>
</feature>
<dbReference type="EMBL" id="BAABDD010000005">
    <property type="protein sequence ID" value="GAA3734760.1"/>
    <property type="molecule type" value="Genomic_DNA"/>
</dbReference>
<keyword evidence="2" id="KW-0732">Signal</keyword>
<dbReference type="PIRSF" id="PIRSF002741">
    <property type="entry name" value="MppA"/>
    <property type="match status" value="1"/>
</dbReference>
<dbReference type="Gene3D" id="3.40.190.10">
    <property type="entry name" value="Periplasmic binding protein-like II"/>
    <property type="match status" value="1"/>
</dbReference>
<dbReference type="Proteomes" id="UP001500908">
    <property type="component" value="Unassembled WGS sequence"/>
</dbReference>
<evidence type="ECO:0000259" key="3">
    <source>
        <dbReference type="Pfam" id="PF00496"/>
    </source>
</evidence>
<reference evidence="5" key="1">
    <citation type="journal article" date="2019" name="Int. J. Syst. Evol. Microbiol.">
        <title>The Global Catalogue of Microorganisms (GCM) 10K type strain sequencing project: providing services to taxonomists for standard genome sequencing and annotation.</title>
        <authorList>
            <consortium name="The Broad Institute Genomics Platform"/>
            <consortium name="The Broad Institute Genome Sequencing Center for Infectious Disease"/>
            <person name="Wu L."/>
            <person name="Ma J."/>
        </authorList>
    </citation>
    <scope>NUCLEOTIDE SEQUENCE [LARGE SCALE GENOMIC DNA]</scope>
    <source>
        <strain evidence="5">JCM 17137</strain>
    </source>
</reference>
<protein>
    <submittedName>
        <fullName evidence="4">ABC transporter substrate-binding protein</fullName>
    </submittedName>
</protein>
<evidence type="ECO:0000256" key="2">
    <source>
        <dbReference type="SAM" id="SignalP"/>
    </source>
</evidence>
<evidence type="ECO:0000313" key="4">
    <source>
        <dbReference type="EMBL" id="GAA3734760.1"/>
    </source>
</evidence>
<dbReference type="Pfam" id="PF00496">
    <property type="entry name" value="SBP_bac_5"/>
    <property type="match status" value="1"/>
</dbReference>
<dbReference type="CDD" id="cd08509">
    <property type="entry name" value="PBP2_TmCBP_oligosaccharides_like"/>
    <property type="match status" value="1"/>
</dbReference>
<name>A0ABP7FFV8_9ACTN</name>
<proteinExistence type="predicted"/>
<dbReference type="Gene3D" id="3.90.76.10">
    <property type="entry name" value="Dipeptide-binding Protein, Domain 1"/>
    <property type="match status" value="1"/>
</dbReference>
<accession>A0ABP7FFV8</accession>
<feature type="compositionally biased region" description="Gly residues" evidence="1">
    <location>
        <begin position="23"/>
        <end position="37"/>
    </location>
</feature>